<feature type="signal peptide" evidence="2">
    <location>
        <begin position="1"/>
        <end position="18"/>
    </location>
</feature>
<sequence length="468" mass="50997">MLILSCCLLSSPITQASSASLLERFRATCIGSVAPSRFSSSSSSFNRCLVTRACVLALLILGFSLSFTDGLTISSSSPPPPPILSSFDSIVSPQVFSFLPVSFYSSSFLPSYSLSSSFSSFAYPPHRKIFLSIPSFISSSYSSWGGHSPLFSSSSFSRGNRQVLPHSEGEIKRERPRFCGALQLRNFDTRRDSSSSSFLPPRSAFLTPFFPQRVDGSSSSPSSREPKSFTSSRGNRPGVHTHGGLTRRFSYHPTSACYKTNLPFSSYPPLCLSSSSSSSSSPSSHLPQISSSSSFFPRNLLLGNPPLSISTLPSCSSQNLHRLKALPSPLSSSLSSSSSPLLPSSKSLSSSFDRRGSPCRVLSASCLPFSSSLFTRDFLFSPSLCKPPTPVHALYRRILLLKFLQQQREGLRGSPLLQNICTLTSVFLGGFLLWKGLQWLSYFFAKQDRLVVMYETPLLLLLLLSSLT</sequence>
<protein>
    <submittedName>
        <fullName evidence="3">Transmembrane</fullName>
    </submittedName>
</protein>
<reference evidence="3 4" key="1">
    <citation type="journal article" date="2017" name="Int. J. Parasitol.">
        <title>The genome of the protozoan parasite Cystoisospora suis and a reverse vaccinology approach to identify vaccine candidates.</title>
        <authorList>
            <person name="Palmieri N."/>
            <person name="Shrestha A."/>
            <person name="Ruttkowski B."/>
            <person name="Beck T."/>
            <person name="Vogl C."/>
            <person name="Tomley F."/>
            <person name="Blake D.P."/>
            <person name="Joachim A."/>
        </authorList>
    </citation>
    <scope>NUCLEOTIDE SEQUENCE [LARGE SCALE GENOMIC DNA]</scope>
    <source>
        <strain evidence="3 4">Wien I</strain>
    </source>
</reference>
<keyword evidence="3" id="KW-0812">Transmembrane</keyword>
<dbReference type="VEuPathDB" id="ToxoDB:CSUI_011215"/>
<dbReference type="EMBL" id="MIGC01010171">
    <property type="protein sequence ID" value="PHJ14975.1"/>
    <property type="molecule type" value="Genomic_DNA"/>
</dbReference>
<feature type="compositionally biased region" description="Low complexity" evidence="1">
    <location>
        <begin position="217"/>
        <end position="232"/>
    </location>
</feature>
<feature type="chain" id="PRO_5013107091" evidence="2">
    <location>
        <begin position="19"/>
        <end position="468"/>
    </location>
</feature>
<accession>A0A2C6KEQ4</accession>
<dbReference type="RefSeq" id="XP_067916709.1">
    <property type="nucleotide sequence ID" value="XM_068071316.1"/>
</dbReference>
<proteinExistence type="predicted"/>
<evidence type="ECO:0000256" key="2">
    <source>
        <dbReference type="SAM" id="SignalP"/>
    </source>
</evidence>
<evidence type="ECO:0000313" key="4">
    <source>
        <dbReference type="Proteomes" id="UP000221165"/>
    </source>
</evidence>
<feature type="region of interest" description="Disordered" evidence="1">
    <location>
        <begin position="212"/>
        <end position="247"/>
    </location>
</feature>
<keyword evidence="2" id="KW-0732">Signal</keyword>
<evidence type="ECO:0000256" key="1">
    <source>
        <dbReference type="SAM" id="MobiDB-lite"/>
    </source>
</evidence>
<comment type="caution">
    <text evidence="3">The sequence shown here is derived from an EMBL/GenBank/DDBJ whole genome shotgun (WGS) entry which is preliminary data.</text>
</comment>
<dbReference type="GeneID" id="94434527"/>
<keyword evidence="4" id="KW-1185">Reference proteome</keyword>
<evidence type="ECO:0000313" key="3">
    <source>
        <dbReference type="EMBL" id="PHJ14975.1"/>
    </source>
</evidence>
<keyword evidence="3" id="KW-0472">Membrane</keyword>
<organism evidence="3 4">
    <name type="scientific">Cystoisospora suis</name>
    <dbReference type="NCBI Taxonomy" id="483139"/>
    <lineage>
        <taxon>Eukaryota</taxon>
        <taxon>Sar</taxon>
        <taxon>Alveolata</taxon>
        <taxon>Apicomplexa</taxon>
        <taxon>Conoidasida</taxon>
        <taxon>Coccidia</taxon>
        <taxon>Eucoccidiorida</taxon>
        <taxon>Eimeriorina</taxon>
        <taxon>Sarcocystidae</taxon>
        <taxon>Cystoisospora</taxon>
    </lineage>
</organism>
<dbReference type="AlphaFoldDB" id="A0A2C6KEQ4"/>
<gene>
    <name evidence="3" type="ORF">CSUI_011215</name>
</gene>
<name>A0A2C6KEQ4_9APIC</name>
<dbReference type="Proteomes" id="UP000221165">
    <property type="component" value="Unassembled WGS sequence"/>
</dbReference>